<dbReference type="GO" id="GO:0019843">
    <property type="term" value="F:rRNA binding"/>
    <property type="evidence" value="ECO:0007669"/>
    <property type="project" value="UniProtKB-UniRule"/>
</dbReference>
<evidence type="ECO:0000256" key="5">
    <source>
        <dbReference type="ARBA" id="ARBA00035136"/>
    </source>
</evidence>
<protein>
    <recommendedName>
        <fullName evidence="5 6">Small ribosomal subunit protein bS20</fullName>
    </recommendedName>
</protein>
<gene>
    <name evidence="6" type="primary">rpsT</name>
    <name evidence="8" type="ORF">A2983_02600</name>
</gene>
<sequence length="85" mass="9650">MPNKQNAKKALRQARKRTIQNLLIKKAYKKAIKETVSASTAEVKEKMRLAQKMLDKAAKKGVIKKNTASRKLSRLAKRQNLSTKT</sequence>
<dbReference type="GO" id="GO:1990904">
    <property type="term" value="C:ribonucleoprotein complex"/>
    <property type="evidence" value="ECO:0007669"/>
    <property type="project" value="UniProtKB-KW"/>
</dbReference>
<name>A0A1F6N409_9BACT</name>
<evidence type="ECO:0000256" key="1">
    <source>
        <dbReference type="ARBA" id="ARBA00022730"/>
    </source>
</evidence>
<dbReference type="EMBL" id="MFQH01000011">
    <property type="protein sequence ID" value="OGH78403.1"/>
    <property type="molecule type" value="Genomic_DNA"/>
</dbReference>
<dbReference type="HAMAP" id="MF_00500">
    <property type="entry name" value="Ribosomal_bS20"/>
    <property type="match status" value="1"/>
</dbReference>
<evidence type="ECO:0000313" key="8">
    <source>
        <dbReference type="EMBL" id="OGH78403.1"/>
    </source>
</evidence>
<evidence type="ECO:0000256" key="6">
    <source>
        <dbReference type="HAMAP-Rule" id="MF_00500"/>
    </source>
</evidence>
<comment type="function">
    <text evidence="6">Binds directly to 16S ribosomal RNA.</text>
</comment>
<dbReference type="SUPFAM" id="SSF46992">
    <property type="entry name" value="Ribosomal protein S20"/>
    <property type="match status" value="1"/>
</dbReference>
<accession>A0A1F6N409</accession>
<dbReference type="GO" id="GO:0006412">
    <property type="term" value="P:translation"/>
    <property type="evidence" value="ECO:0007669"/>
    <property type="project" value="UniProtKB-UniRule"/>
</dbReference>
<keyword evidence="1 6" id="KW-0699">rRNA-binding</keyword>
<evidence type="ECO:0000256" key="4">
    <source>
        <dbReference type="ARBA" id="ARBA00023274"/>
    </source>
</evidence>
<dbReference type="AlphaFoldDB" id="A0A1F6N409"/>
<feature type="region of interest" description="Disordered" evidence="7">
    <location>
        <begin position="61"/>
        <end position="85"/>
    </location>
</feature>
<dbReference type="NCBIfam" id="TIGR00029">
    <property type="entry name" value="S20"/>
    <property type="match status" value="1"/>
</dbReference>
<evidence type="ECO:0000256" key="7">
    <source>
        <dbReference type="SAM" id="MobiDB-lite"/>
    </source>
</evidence>
<dbReference type="Gene3D" id="1.20.58.110">
    <property type="entry name" value="Ribosomal protein S20"/>
    <property type="match status" value="1"/>
</dbReference>
<dbReference type="InterPro" id="IPR002583">
    <property type="entry name" value="Ribosomal_bS20"/>
</dbReference>
<proteinExistence type="inferred from homology"/>
<keyword evidence="4 6" id="KW-0687">Ribonucleoprotein</keyword>
<evidence type="ECO:0000313" key="9">
    <source>
        <dbReference type="Proteomes" id="UP000177040"/>
    </source>
</evidence>
<keyword evidence="2 6" id="KW-0694">RNA-binding</keyword>
<keyword evidence="3 6" id="KW-0689">Ribosomal protein</keyword>
<evidence type="ECO:0000256" key="3">
    <source>
        <dbReference type="ARBA" id="ARBA00022980"/>
    </source>
</evidence>
<comment type="similarity">
    <text evidence="6">Belongs to the bacterial ribosomal protein bS20 family.</text>
</comment>
<dbReference type="GO" id="GO:0005840">
    <property type="term" value="C:ribosome"/>
    <property type="evidence" value="ECO:0007669"/>
    <property type="project" value="UniProtKB-KW"/>
</dbReference>
<feature type="compositionally biased region" description="Basic residues" evidence="7">
    <location>
        <begin position="61"/>
        <end position="77"/>
    </location>
</feature>
<dbReference type="Proteomes" id="UP000177040">
    <property type="component" value="Unassembled WGS sequence"/>
</dbReference>
<dbReference type="Pfam" id="PF01649">
    <property type="entry name" value="Ribosomal_S20p"/>
    <property type="match status" value="1"/>
</dbReference>
<evidence type="ECO:0000256" key="2">
    <source>
        <dbReference type="ARBA" id="ARBA00022884"/>
    </source>
</evidence>
<dbReference type="GO" id="GO:0003735">
    <property type="term" value="F:structural constituent of ribosome"/>
    <property type="evidence" value="ECO:0007669"/>
    <property type="project" value="InterPro"/>
</dbReference>
<organism evidence="8 9">
    <name type="scientific">Candidatus Magasanikbacteria bacterium RIFCSPLOWO2_01_FULL_40_15</name>
    <dbReference type="NCBI Taxonomy" id="1798686"/>
    <lineage>
        <taxon>Bacteria</taxon>
        <taxon>Candidatus Magasanikiibacteriota</taxon>
    </lineage>
</organism>
<dbReference type="InterPro" id="IPR036510">
    <property type="entry name" value="Ribosomal_bS20_sf"/>
</dbReference>
<comment type="caution">
    <text evidence="8">The sequence shown here is derived from an EMBL/GenBank/DDBJ whole genome shotgun (WGS) entry which is preliminary data.</text>
</comment>
<reference evidence="8 9" key="1">
    <citation type="journal article" date="2016" name="Nat. Commun.">
        <title>Thousands of microbial genomes shed light on interconnected biogeochemical processes in an aquifer system.</title>
        <authorList>
            <person name="Anantharaman K."/>
            <person name="Brown C.T."/>
            <person name="Hug L.A."/>
            <person name="Sharon I."/>
            <person name="Castelle C.J."/>
            <person name="Probst A.J."/>
            <person name="Thomas B.C."/>
            <person name="Singh A."/>
            <person name="Wilkins M.J."/>
            <person name="Karaoz U."/>
            <person name="Brodie E.L."/>
            <person name="Williams K.H."/>
            <person name="Hubbard S.S."/>
            <person name="Banfield J.F."/>
        </authorList>
    </citation>
    <scope>NUCLEOTIDE SEQUENCE [LARGE SCALE GENOMIC DNA]</scope>
</reference>